<protein>
    <submittedName>
        <fullName evidence="8">ABC transporter permease</fullName>
    </submittedName>
</protein>
<dbReference type="PIRSF" id="PIRSF018968">
    <property type="entry name" value="ABC_permease_BceB"/>
    <property type="match status" value="1"/>
</dbReference>
<accession>A0A6B4U9Z5</accession>
<dbReference type="Proteomes" id="UP000472521">
    <property type="component" value="Unassembled WGS sequence"/>
</dbReference>
<dbReference type="EMBL" id="SWND01000005">
    <property type="protein sequence ID" value="NFF02020.1"/>
    <property type="molecule type" value="Genomic_DNA"/>
</dbReference>
<proteinExistence type="inferred from homology"/>
<feature type="transmembrane region" description="Helical" evidence="6">
    <location>
        <begin position="594"/>
        <end position="617"/>
    </location>
</feature>
<feature type="transmembrane region" description="Helical" evidence="6">
    <location>
        <begin position="58"/>
        <end position="81"/>
    </location>
</feature>
<keyword evidence="6" id="KW-0813">Transport</keyword>
<feature type="transmembrane region" description="Helical" evidence="6">
    <location>
        <begin position="542"/>
        <end position="564"/>
    </location>
</feature>
<feature type="transmembrane region" description="Helical" evidence="6">
    <location>
        <begin position="160"/>
        <end position="181"/>
    </location>
</feature>
<feature type="transmembrane region" description="Helical" evidence="6">
    <location>
        <begin position="637"/>
        <end position="659"/>
    </location>
</feature>
<keyword evidence="2 6" id="KW-1003">Cell membrane</keyword>
<keyword evidence="3 6" id="KW-0812">Transmembrane</keyword>
<organism evidence="8 9">
    <name type="scientific">Clostridium botulinum</name>
    <dbReference type="NCBI Taxonomy" id="1491"/>
    <lineage>
        <taxon>Bacteria</taxon>
        <taxon>Bacillati</taxon>
        <taxon>Bacillota</taxon>
        <taxon>Clostridia</taxon>
        <taxon>Eubacteriales</taxon>
        <taxon>Clostridiaceae</taxon>
        <taxon>Clostridium</taxon>
    </lineage>
</organism>
<comment type="subcellular location">
    <subcellularLocation>
        <location evidence="1 6">Cell membrane</location>
        <topology evidence="1 6">Multi-pass membrane protein</topology>
    </subcellularLocation>
</comment>
<dbReference type="InterPro" id="IPR052536">
    <property type="entry name" value="ABC-4_Integral_Memb_Prot"/>
</dbReference>
<evidence type="ECO:0000256" key="3">
    <source>
        <dbReference type="ARBA" id="ARBA00022692"/>
    </source>
</evidence>
<evidence type="ECO:0000256" key="2">
    <source>
        <dbReference type="ARBA" id="ARBA00022475"/>
    </source>
</evidence>
<feature type="transmembrane region" description="Helical" evidence="6">
    <location>
        <begin position="20"/>
        <end position="38"/>
    </location>
</feature>
<evidence type="ECO:0000256" key="5">
    <source>
        <dbReference type="ARBA" id="ARBA00023136"/>
    </source>
</evidence>
<dbReference type="InterPro" id="IPR003838">
    <property type="entry name" value="ABC3_permease_C"/>
</dbReference>
<evidence type="ECO:0000256" key="1">
    <source>
        <dbReference type="ARBA" id="ARBA00004651"/>
    </source>
</evidence>
<feature type="transmembrane region" description="Helical" evidence="6">
    <location>
        <begin position="290"/>
        <end position="313"/>
    </location>
</feature>
<dbReference type="InterPro" id="IPR027022">
    <property type="entry name" value="ABC_permease_BceB-typ"/>
</dbReference>
<evidence type="ECO:0000259" key="7">
    <source>
        <dbReference type="Pfam" id="PF02687"/>
    </source>
</evidence>
<dbReference type="PANTHER" id="PTHR46795">
    <property type="entry name" value="ABC TRANSPORTER PERMEASE-RELATED-RELATED"/>
    <property type="match status" value="1"/>
</dbReference>
<feature type="domain" description="ABC3 transporter permease C-terminal" evidence="7">
    <location>
        <begin position="62"/>
        <end position="181"/>
    </location>
</feature>
<keyword evidence="4 6" id="KW-1133">Transmembrane helix</keyword>
<reference evidence="8 9" key="1">
    <citation type="submission" date="2019-04" db="EMBL/GenBank/DDBJ databases">
        <title>Genome sequencing of Clostridium botulinum Groups I-IV and Clostridium butyricum.</title>
        <authorList>
            <person name="Brunt J."/>
            <person name="Van Vliet A.H.M."/>
            <person name="Stringer S.C."/>
            <person name="Carter A.T."/>
            <person name="Peck M.W."/>
        </authorList>
    </citation>
    <scope>NUCLEOTIDE SEQUENCE [LARGE SCALE GENOMIC DNA]</scope>
    <source>
        <strain evidence="8 9">IFR 18/054</strain>
    </source>
</reference>
<sequence>MIIMYSKIALKNIKKSYKDYTIYFLTLILAVCIFYSFNSIESQKVLIEIEFMSDIMKAISGVSVLVSIILGGLIVYANNFLIKRRKKELGMYMILGMGKRKISRILVTETFIVGVISLVGGLILGIGASQGLSTFTLKLFDVGRDEYKFIISISAMGKTILYFGTMFLLVMIFNVFVISKYKVIDLLIANIKNEDIKFKNPFIYLLTFVLCVISLGFSYKSLLEIPFDLERNLERNMSIPIALAIVGTVLFFFSLAGVILYVTNKNKKIYFKGLNMFVLKQMNSKVNTNFISMSLICLMLFITIVVLSTGINFKKVEEEGRRKITPFDASVTLYNKDENKNQKNHIEDMLNKIDFKKSKNEKYAIYNDYYTGLKASELLKIKERNFARYNVYFSKISDYNKILKLKGEKEIALNKSEVLILSSSGGAINLINEKLKSNRRINIKGKEYLIKNDKVIEENLKTSSRADNPCTVVINDELVSDYKISSSVLNVIYLDTNREENNKKYNKINDNYIKDEYKNLDISIDAITKDEVYSKSNGITSMMLFIAIYLGIVFLITSMAVLALQQLSEASDSIERYKALKRIGANKKMIDKTIFIQILMYFSLPVILALIHSMVVIKIINDLASMVINTANFRSPILITVLIFVIVYLEYFYITYAGYKNIVKRNI</sequence>
<gene>
    <name evidence="8" type="ORF">FCV25_09605</name>
</gene>
<evidence type="ECO:0000313" key="9">
    <source>
        <dbReference type="Proteomes" id="UP000472521"/>
    </source>
</evidence>
<keyword evidence="5 6" id="KW-0472">Membrane</keyword>
<dbReference type="PANTHER" id="PTHR46795:SF3">
    <property type="entry name" value="ABC TRANSPORTER PERMEASE"/>
    <property type="match status" value="1"/>
</dbReference>
<comment type="similarity">
    <text evidence="6">Belongs to the ABC-4 integral membrane protein family.</text>
</comment>
<feature type="transmembrane region" description="Helical" evidence="6">
    <location>
        <begin position="102"/>
        <end position="128"/>
    </location>
</feature>
<comment type="caution">
    <text evidence="8">The sequence shown here is derived from an EMBL/GenBank/DDBJ whole genome shotgun (WGS) entry which is preliminary data.</text>
</comment>
<name>A0A6B4U9Z5_CLOBO</name>
<dbReference type="Pfam" id="PF02687">
    <property type="entry name" value="FtsX"/>
    <property type="match status" value="2"/>
</dbReference>
<evidence type="ECO:0000256" key="4">
    <source>
        <dbReference type="ARBA" id="ARBA00022989"/>
    </source>
</evidence>
<dbReference type="GO" id="GO:0055085">
    <property type="term" value="P:transmembrane transport"/>
    <property type="evidence" value="ECO:0007669"/>
    <property type="project" value="UniProtKB-UniRule"/>
</dbReference>
<feature type="transmembrane region" description="Helical" evidence="6">
    <location>
        <begin position="202"/>
        <end position="219"/>
    </location>
</feature>
<evidence type="ECO:0000313" key="8">
    <source>
        <dbReference type="EMBL" id="NFF02020.1"/>
    </source>
</evidence>
<evidence type="ECO:0000256" key="6">
    <source>
        <dbReference type="PIRNR" id="PIRNR018968"/>
    </source>
</evidence>
<feature type="domain" description="ABC3 transporter permease C-terminal" evidence="7">
    <location>
        <begin position="550"/>
        <end position="666"/>
    </location>
</feature>
<dbReference type="AlphaFoldDB" id="A0A6B4U9Z5"/>
<feature type="transmembrane region" description="Helical" evidence="6">
    <location>
        <begin position="239"/>
        <end position="262"/>
    </location>
</feature>
<dbReference type="GO" id="GO:0005886">
    <property type="term" value="C:plasma membrane"/>
    <property type="evidence" value="ECO:0007669"/>
    <property type="project" value="UniProtKB-SubCell"/>
</dbReference>